<reference evidence="7" key="1">
    <citation type="submission" date="2019-03" db="EMBL/GenBank/DDBJ databases">
        <title>Long read genome sequence of the mycoparasitic Pythium oligandrum ATCC 38472 isolated from sugarbeet rhizosphere.</title>
        <authorList>
            <person name="Gaulin E."/>
        </authorList>
    </citation>
    <scope>NUCLEOTIDE SEQUENCE</scope>
    <source>
        <strain evidence="7">ATCC 38472_TT</strain>
    </source>
</reference>
<accession>A0A8K1FR47</accession>
<protein>
    <recommendedName>
        <fullName evidence="6">Tryptophan synthase beta chain-like PALP domain-containing protein</fullName>
    </recommendedName>
</protein>
<feature type="active site" description="Nucleophile" evidence="4">
    <location>
        <position position="90"/>
    </location>
</feature>
<dbReference type="AlphaFoldDB" id="A0A8K1FR47"/>
<evidence type="ECO:0000256" key="2">
    <source>
        <dbReference type="ARBA" id="ARBA00008639"/>
    </source>
</evidence>
<dbReference type="SUPFAM" id="SSF53686">
    <property type="entry name" value="Tryptophan synthase beta subunit-like PLP-dependent enzymes"/>
    <property type="match status" value="1"/>
</dbReference>
<evidence type="ECO:0000259" key="6">
    <source>
        <dbReference type="Pfam" id="PF00291"/>
    </source>
</evidence>
<evidence type="ECO:0000256" key="5">
    <source>
        <dbReference type="PIRSR" id="PIRSR006278-2"/>
    </source>
</evidence>
<organism evidence="7 8">
    <name type="scientific">Pythium oligandrum</name>
    <name type="common">Mycoparasitic fungus</name>
    <dbReference type="NCBI Taxonomy" id="41045"/>
    <lineage>
        <taxon>Eukaryota</taxon>
        <taxon>Sar</taxon>
        <taxon>Stramenopiles</taxon>
        <taxon>Oomycota</taxon>
        <taxon>Peronosporomycetes</taxon>
        <taxon>Pythiales</taxon>
        <taxon>Pythiaceae</taxon>
        <taxon>Pythium</taxon>
    </lineage>
</organism>
<feature type="modified residue" description="N6-(pyridoxal phosphate)lysine" evidence="5">
    <location>
        <position position="63"/>
    </location>
</feature>
<dbReference type="InterPro" id="IPR027278">
    <property type="entry name" value="ACCD_DCysDesulf"/>
</dbReference>
<dbReference type="EMBL" id="SPLM01000002">
    <property type="protein sequence ID" value="TMW68612.1"/>
    <property type="molecule type" value="Genomic_DNA"/>
</dbReference>
<dbReference type="Pfam" id="PF00291">
    <property type="entry name" value="PALP"/>
    <property type="match status" value="1"/>
</dbReference>
<dbReference type="PANTHER" id="PTHR43780">
    <property type="entry name" value="1-AMINOCYCLOPROPANE-1-CARBOXYLATE DEAMINASE-RELATED"/>
    <property type="match status" value="1"/>
</dbReference>
<dbReference type="NCBIfam" id="TIGR01275">
    <property type="entry name" value="ACC_deam_rel"/>
    <property type="match status" value="1"/>
</dbReference>
<dbReference type="Proteomes" id="UP000794436">
    <property type="component" value="Unassembled WGS sequence"/>
</dbReference>
<proteinExistence type="inferred from homology"/>
<feature type="domain" description="Tryptophan synthase beta chain-like PALP" evidence="6">
    <location>
        <begin position="26"/>
        <end position="343"/>
    </location>
</feature>
<dbReference type="InterPro" id="IPR001926">
    <property type="entry name" value="TrpB-like_PALP"/>
</dbReference>
<comment type="cofactor">
    <cofactor evidence="1">
        <name>pyridoxal 5'-phosphate</name>
        <dbReference type="ChEBI" id="CHEBI:597326"/>
    </cofactor>
</comment>
<dbReference type="OrthoDB" id="10266364at2759"/>
<evidence type="ECO:0000256" key="3">
    <source>
        <dbReference type="ARBA" id="ARBA00022898"/>
    </source>
</evidence>
<sequence>MLKSVPYSPPEWAKELQNAPAKKLRLGAFPTPIFPFAPPGLPEGVKLYIKREDFCGMETSGNKIRRLEFIFQDVVDQKADCIVTCGGAQSNHCRAAAVAARWLGIDSHLVLITDKPEEDPGLVGNLMFYRLLGAKITQCSFQEFIQHGSQSILEKTCERLREEKRRPYLISLGGSGGLGTWGYLSAVDEIQQQLQEDNIEITDIAFGSGSGGTAAGIALGAYLQAKHSSQSAVRFDGTIPVHAYIVVGDDEYVYKHIDEQVLPEMGAPPELTSRDFLQITDAQGKGYSQSTDEELEFITEVARATGVVVDPVYSGKALFHLVRELNEHPEKFAGRSILFVHTGGQFCIYDKTKELQKVCDDNPAQRFKME</sequence>
<evidence type="ECO:0000256" key="1">
    <source>
        <dbReference type="ARBA" id="ARBA00001933"/>
    </source>
</evidence>
<dbReference type="Gene3D" id="3.40.50.1100">
    <property type="match status" value="2"/>
</dbReference>
<keyword evidence="3 5" id="KW-0663">Pyridoxal phosphate</keyword>
<dbReference type="InterPro" id="IPR005966">
    <property type="entry name" value="D-Cys_desShydrase"/>
</dbReference>
<comment type="similarity">
    <text evidence="2">Belongs to the ACC deaminase/D-cysteine desulfhydrase family.</text>
</comment>
<dbReference type="PANTHER" id="PTHR43780:SF2">
    <property type="entry name" value="1-AMINOCYCLOPROPANE-1-CARBOXYLATE DEAMINASE-RELATED"/>
    <property type="match status" value="1"/>
</dbReference>
<gene>
    <name evidence="7" type="ORF">Poli38472_006080</name>
</gene>
<evidence type="ECO:0000313" key="8">
    <source>
        <dbReference type="Proteomes" id="UP000794436"/>
    </source>
</evidence>
<dbReference type="GO" id="GO:0019148">
    <property type="term" value="F:D-cysteine desulfhydrase activity"/>
    <property type="evidence" value="ECO:0007669"/>
    <property type="project" value="TreeGrafter"/>
</dbReference>
<name>A0A8K1FR47_PYTOL</name>
<dbReference type="PIRSF" id="PIRSF006278">
    <property type="entry name" value="ACCD_DCysDesulf"/>
    <property type="match status" value="1"/>
</dbReference>
<evidence type="ECO:0000313" key="7">
    <source>
        <dbReference type="EMBL" id="TMW68612.1"/>
    </source>
</evidence>
<evidence type="ECO:0000256" key="4">
    <source>
        <dbReference type="PIRSR" id="PIRSR006278-1"/>
    </source>
</evidence>
<keyword evidence="8" id="KW-1185">Reference proteome</keyword>
<dbReference type="InterPro" id="IPR036052">
    <property type="entry name" value="TrpB-like_PALP_sf"/>
</dbReference>
<comment type="caution">
    <text evidence="7">The sequence shown here is derived from an EMBL/GenBank/DDBJ whole genome shotgun (WGS) entry which is preliminary data.</text>
</comment>